<keyword evidence="2" id="KW-0472">Membrane</keyword>
<dbReference type="OrthoDB" id="3583703at2759"/>
<dbReference type="STRING" id="5539.A0A3E2H186"/>
<feature type="region of interest" description="Disordered" evidence="1">
    <location>
        <begin position="70"/>
        <end position="91"/>
    </location>
</feature>
<keyword evidence="4" id="KW-1185">Reference proteome</keyword>
<gene>
    <name evidence="3" type="ORF">B7463_g9288</name>
</gene>
<dbReference type="OMA" id="GRPNAMF"/>
<reference evidence="3 4" key="1">
    <citation type="submission" date="2018-05" db="EMBL/GenBank/DDBJ databases">
        <title>Draft genome sequence of Scytalidium lignicola DSM 105466, a ubiquitous saprotrophic fungus.</title>
        <authorList>
            <person name="Buettner E."/>
            <person name="Gebauer A.M."/>
            <person name="Hofrichter M."/>
            <person name="Liers C."/>
            <person name="Kellner H."/>
        </authorList>
    </citation>
    <scope>NUCLEOTIDE SEQUENCE [LARGE SCALE GENOMIC DNA]</scope>
    <source>
        <strain evidence="3 4">DSM 105466</strain>
    </source>
</reference>
<organism evidence="3 4">
    <name type="scientific">Scytalidium lignicola</name>
    <name type="common">Hyphomycete</name>
    <dbReference type="NCBI Taxonomy" id="5539"/>
    <lineage>
        <taxon>Eukaryota</taxon>
        <taxon>Fungi</taxon>
        <taxon>Dikarya</taxon>
        <taxon>Ascomycota</taxon>
        <taxon>Pezizomycotina</taxon>
        <taxon>Leotiomycetes</taxon>
        <taxon>Leotiomycetes incertae sedis</taxon>
        <taxon>Scytalidium</taxon>
    </lineage>
</organism>
<dbReference type="AlphaFoldDB" id="A0A3E2H186"/>
<evidence type="ECO:0000256" key="1">
    <source>
        <dbReference type="SAM" id="MobiDB-lite"/>
    </source>
</evidence>
<evidence type="ECO:0000313" key="3">
    <source>
        <dbReference type="EMBL" id="RFU27047.1"/>
    </source>
</evidence>
<sequence>MPSPAAYRTVAILIVGTVSLLYFVSWYRGQDSAGRRHPIEFPLKPSVDFLEPTPTSQSIAVHDDGLVSIATALPDPEGSPPSTTNSTTNPSSILQVGEALESKVITSPSGRYRFGLKENGDLSLIFTVTGEELFSSDTKLHWPVEYHAELAPNGVLELTWQNETAKPFKGKPWISSLLPDCDGIDFDTDDDVPFLELQDSGLLRIRNEERVICTLHRAVEDRGRLAIVYAGYLRTYLKTCEDHAEKLVKPWSGTGGVDVHIFTYLEEAFDDNNKDGENPTKERIEENLRKCFGDDLKTLSILPTEEIAESWDDAPEAVVSACGQGRLGRHISQFKTIYLAGLQVRKYMMETGVQYDYILKSRLDLLLHGSIPRLDSLDAVDGKIILPRVAMDWTWYTMFHDGTLHAGTTDITAFGKASSMWTYLAFYREMKNLLTIEKTESVKWPSINTHQPQKIDVQGEESCTPENALGYWLGLNGISVQTDWRFEMGLLRGDGEVVFTCPEARKWLCPGL</sequence>
<protein>
    <submittedName>
        <fullName evidence="3">Uncharacterized protein</fullName>
    </submittedName>
</protein>
<keyword evidence="2" id="KW-1133">Transmembrane helix</keyword>
<evidence type="ECO:0000256" key="2">
    <source>
        <dbReference type="SAM" id="Phobius"/>
    </source>
</evidence>
<dbReference type="EMBL" id="NCSJ02000226">
    <property type="protein sequence ID" value="RFU27047.1"/>
    <property type="molecule type" value="Genomic_DNA"/>
</dbReference>
<feature type="non-terminal residue" evidence="3">
    <location>
        <position position="512"/>
    </location>
</feature>
<proteinExistence type="predicted"/>
<feature type="non-terminal residue" evidence="3">
    <location>
        <position position="1"/>
    </location>
</feature>
<comment type="caution">
    <text evidence="3">The sequence shown here is derived from an EMBL/GenBank/DDBJ whole genome shotgun (WGS) entry which is preliminary data.</text>
</comment>
<dbReference type="Proteomes" id="UP000258309">
    <property type="component" value="Unassembled WGS sequence"/>
</dbReference>
<feature type="transmembrane region" description="Helical" evidence="2">
    <location>
        <begin position="6"/>
        <end position="27"/>
    </location>
</feature>
<accession>A0A3E2H186</accession>
<feature type="compositionally biased region" description="Low complexity" evidence="1">
    <location>
        <begin position="80"/>
        <end position="91"/>
    </location>
</feature>
<evidence type="ECO:0000313" key="4">
    <source>
        <dbReference type="Proteomes" id="UP000258309"/>
    </source>
</evidence>
<name>A0A3E2H186_SCYLI</name>
<keyword evidence="2" id="KW-0812">Transmembrane</keyword>